<feature type="non-terminal residue" evidence="2">
    <location>
        <position position="176"/>
    </location>
</feature>
<sequence>MENIGFVNDVKNLIFQLGCVPGALLSEDYSARLSNGSVTGCVPVSFDPQIITSNFTPSVANGSNQPSNSSHGPMSVASQLPPFRSREINSHRGTVLTTQSQNLNQIFDSLSQPKAQRENTTVKAEAEMIPANLDSSSLQRRSVSYNARSTFNELTDSNVSNLNGFSHKHMEQQMLS</sequence>
<comment type="caution">
    <text evidence="2">The sequence shown here is derived from an EMBL/GenBank/DDBJ whole genome shotgun (WGS) entry which is preliminary data.</text>
</comment>
<dbReference type="AlphaFoldDB" id="A0A392PLK6"/>
<feature type="compositionally biased region" description="Polar residues" evidence="1">
    <location>
        <begin position="57"/>
        <end position="78"/>
    </location>
</feature>
<evidence type="ECO:0000313" key="2">
    <source>
        <dbReference type="EMBL" id="MCI12973.1"/>
    </source>
</evidence>
<dbReference type="EMBL" id="LXQA010086357">
    <property type="protein sequence ID" value="MCI12973.1"/>
    <property type="molecule type" value="Genomic_DNA"/>
</dbReference>
<accession>A0A392PLK6</accession>
<proteinExistence type="predicted"/>
<reference evidence="2 3" key="1">
    <citation type="journal article" date="2018" name="Front. Plant Sci.">
        <title>Red Clover (Trifolium pratense) and Zigzag Clover (T. medium) - A Picture of Genomic Similarities and Differences.</title>
        <authorList>
            <person name="Dluhosova J."/>
            <person name="Istvanek J."/>
            <person name="Nedelnik J."/>
            <person name="Repkova J."/>
        </authorList>
    </citation>
    <scope>NUCLEOTIDE SEQUENCE [LARGE SCALE GENOMIC DNA]</scope>
    <source>
        <strain evidence="3">cv. 10/8</strain>
        <tissue evidence="2">Leaf</tissue>
    </source>
</reference>
<name>A0A392PLK6_9FABA</name>
<evidence type="ECO:0000256" key="1">
    <source>
        <dbReference type="SAM" id="MobiDB-lite"/>
    </source>
</evidence>
<keyword evidence="3" id="KW-1185">Reference proteome</keyword>
<dbReference type="Proteomes" id="UP000265520">
    <property type="component" value="Unassembled WGS sequence"/>
</dbReference>
<feature type="region of interest" description="Disordered" evidence="1">
    <location>
        <begin position="57"/>
        <end position="79"/>
    </location>
</feature>
<evidence type="ECO:0000313" key="3">
    <source>
        <dbReference type="Proteomes" id="UP000265520"/>
    </source>
</evidence>
<organism evidence="2 3">
    <name type="scientific">Trifolium medium</name>
    <dbReference type="NCBI Taxonomy" id="97028"/>
    <lineage>
        <taxon>Eukaryota</taxon>
        <taxon>Viridiplantae</taxon>
        <taxon>Streptophyta</taxon>
        <taxon>Embryophyta</taxon>
        <taxon>Tracheophyta</taxon>
        <taxon>Spermatophyta</taxon>
        <taxon>Magnoliopsida</taxon>
        <taxon>eudicotyledons</taxon>
        <taxon>Gunneridae</taxon>
        <taxon>Pentapetalae</taxon>
        <taxon>rosids</taxon>
        <taxon>fabids</taxon>
        <taxon>Fabales</taxon>
        <taxon>Fabaceae</taxon>
        <taxon>Papilionoideae</taxon>
        <taxon>50 kb inversion clade</taxon>
        <taxon>NPAAA clade</taxon>
        <taxon>Hologalegina</taxon>
        <taxon>IRL clade</taxon>
        <taxon>Trifolieae</taxon>
        <taxon>Trifolium</taxon>
    </lineage>
</organism>
<protein>
    <submittedName>
        <fullName evidence="2">Transcription factor LHW-like</fullName>
    </submittedName>
</protein>